<proteinExistence type="predicted"/>
<accession>C6HZE4</accession>
<sequence length="53" mass="6240">MVQESITPYLRHKIEEEFGSDGFCPKTEIEFACDPPRKGAERKSRFFERDFPS</sequence>
<protein>
    <submittedName>
        <fullName evidence="1">Uncharacterized protein</fullName>
    </submittedName>
</protein>
<evidence type="ECO:0000313" key="2">
    <source>
        <dbReference type="Proteomes" id="UP000009374"/>
    </source>
</evidence>
<name>C6HZE4_9BACT</name>
<organism evidence="1 2">
    <name type="scientific">Leptospirillum ferrodiazotrophum</name>
    <dbReference type="NCBI Taxonomy" id="412449"/>
    <lineage>
        <taxon>Bacteria</taxon>
        <taxon>Pseudomonadati</taxon>
        <taxon>Nitrospirota</taxon>
        <taxon>Nitrospiria</taxon>
        <taxon>Nitrospirales</taxon>
        <taxon>Nitrospiraceae</taxon>
        <taxon>Leptospirillum</taxon>
    </lineage>
</organism>
<gene>
    <name evidence="1" type="ORF">UBAL3_95320002a</name>
</gene>
<dbReference type="EMBL" id="GG693882">
    <property type="protein sequence ID" value="EES51966.1"/>
    <property type="molecule type" value="Genomic_DNA"/>
</dbReference>
<keyword evidence="2" id="KW-1185">Reference proteome</keyword>
<dbReference type="Proteomes" id="UP000009374">
    <property type="component" value="Unassembled WGS sequence"/>
</dbReference>
<evidence type="ECO:0000313" key="1">
    <source>
        <dbReference type="EMBL" id="EES51966.1"/>
    </source>
</evidence>
<reference evidence="1 2" key="1">
    <citation type="journal article" date="2009" name="Appl. Environ. Microbiol.">
        <title>Community genomic and proteomic analyses of chemoautotrophic iron-oxidizing "Leptospirillum rubarum" (Group II) and "Leptospirillum ferrodiazotrophum" (Group III) bacteria in acid mine drainage biofilms.</title>
        <authorList>
            <person name="Goltsman D.S."/>
            <person name="Denef V.J."/>
            <person name="Singer S.W."/>
            <person name="VerBerkmoes N.C."/>
            <person name="Lefsrud M."/>
            <person name="Mueller R.S."/>
            <person name="Dick G.J."/>
            <person name="Sun C.L."/>
            <person name="Wheeler K.E."/>
            <person name="Zemla A."/>
            <person name="Baker B.J."/>
            <person name="Hauser L."/>
            <person name="Land M."/>
            <person name="Shah M.B."/>
            <person name="Thelen M.P."/>
            <person name="Hettich R.L."/>
            <person name="Banfield J.F."/>
        </authorList>
    </citation>
    <scope>NUCLEOTIDE SEQUENCE [LARGE SCALE GENOMIC DNA]</scope>
</reference>
<dbReference type="AlphaFoldDB" id="C6HZE4"/>